<keyword evidence="3" id="KW-0131">Cell cycle</keyword>
<dbReference type="InterPro" id="IPR030870">
    <property type="entry name" value="ZapE"/>
</dbReference>
<dbReference type="AlphaFoldDB" id="A0A139SYD6"/>
<dbReference type="GO" id="GO:0016887">
    <property type="term" value="F:ATP hydrolysis activity"/>
    <property type="evidence" value="ECO:0007669"/>
    <property type="project" value="UniProtKB-UniRule"/>
</dbReference>
<dbReference type="PANTHER" id="PTHR12169">
    <property type="entry name" value="ATPASE N2B"/>
    <property type="match status" value="1"/>
</dbReference>
<dbReference type="FunFam" id="3.40.50.300:FF:001019">
    <property type="entry name" value="Cell division protein ZapE"/>
    <property type="match status" value="1"/>
</dbReference>
<dbReference type="Pfam" id="PF03969">
    <property type="entry name" value="AFG1_ATPase"/>
    <property type="match status" value="1"/>
</dbReference>
<dbReference type="HAMAP" id="MF_01919">
    <property type="entry name" value="ZapE"/>
    <property type="match status" value="1"/>
</dbReference>
<organism evidence="4 5">
    <name type="scientific">Ventosimonas gracilis</name>
    <dbReference type="NCBI Taxonomy" id="1680762"/>
    <lineage>
        <taxon>Bacteria</taxon>
        <taxon>Pseudomonadati</taxon>
        <taxon>Pseudomonadota</taxon>
        <taxon>Gammaproteobacteria</taxon>
        <taxon>Pseudomonadales</taxon>
        <taxon>Ventosimonadaceae</taxon>
        <taxon>Ventosimonas</taxon>
    </lineage>
</organism>
<gene>
    <name evidence="3" type="primary">zapE</name>
    <name evidence="4" type="ORF">AXE65_08475</name>
</gene>
<comment type="caution">
    <text evidence="4">The sequence shown here is derived from an EMBL/GenBank/DDBJ whole genome shotgun (WGS) entry which is preliminary data.</text>
</comment>
<dbReference type="GO" id="GO:0032153">
    <property type="term" value="C:cell division site"/>
    <property type="evidence" value="ECO:0007669"/>
    <property type="project" value="TreeGrafter"/>
</dbReference>
<dbReference type="InterPro" id="IPR027417">
    <property type="entry name" value="P-loop_NTPase"/>
</dbReference>
<dbReference type="Proteomes" id="UP000072660">
    <property type="component" value="Unassembled WGS sequence"/>
</dbReference>
<evidence type="ECO:0000256" key="3">
    <source>
        <dbReference type="HAMAP-Rule" id="MF_01919"/>
    </source>
</evidence>
<dbReference type="GO" id="GO:0005737">
    <property type="term" value="C:cytoplasm"/>
    <property type="evidence" value="ECO:0007669"/>
    <property type="project" value="UniProtKB-SubCell"/>
</dbReference>
<dbReference type="CDD" id="cd00267">
    <property type="entry name" value="ABC_ATPase"/>
    <property type="match status" value="1"/>
</dbReference>
<feature type="binding site" evidence="3">
    <location>
        <begin position="67"/>
        <end position="74"/>
    </location>
    <ligand>
        <name>ATP</name>
        <dbReference type="ChEBI" id="CHEBI:30616"/>
    </ligand>
</feature>
<proteinExistence type="inferred from homology"/>
<keyword evidence="3" id="KW-0132">Cell division</keyword>
<name>A0A139SYD6_9GAMM</name>
<evidence type="ECO:0000256" key="2">
    <source>
        <dbReference type="ARBA" id="ARBA00022840"/>
    </source>
</evidence>
<keyword evidence="2 3" id="KW-0067">ATP-binding</keyword>
<keyword evidence="5" id="KW-1185">Reference proteome</keyword>
<keyword evidence="1 3" id="KW-0547">Nucleotide-binding</keyword>
<dbReference type="GO" id="GO:0051301">
    <property type="term" value="P:cell division"/>
    <property type="evidence" value="ECO:0007669"/>
    <property type="project" value="UniProtKB-UniRule"/>
</dbReference>
<evidence type="ECO:0000313" key="4">
    <source>
        <dbReference type="EMBL" id="KXU39441.1"/>
    </source>
</evidence>
<protein>
    <recommendedName>
        <fullName evidence="3">Cell division protein ZapE</fullName>
    </recommendedName>
    <alternativeName>
        <fullName evidence="3">Z ring-associated protein ZapE</fullName>
    </alternativeName>
</protein>
<dbReference type="SUPFAM" id="SSF52540">
    <property type="entry name" value="P-loop containing nucleoside triphosphate hydrolases"/>
    <property type="match status" value="1"/>
</dbReference>
<dbReference type="InterPro" id="IPR005654">
    <property type="entry name" value="ATPase_AFG1-like"/>
</dbReference>
<comment type="subcellular location">
    <subcellularLocation>
        <location evidence="3">Cytoplasm</location>
    </subcellularLocation>
</comment>
<evidence type="ECO:0000313" key="5">
    <source>
        <dbReference type="Proteomes" id="UP000072660"/>
    </source>
</evidence>
<accession>A0A139SYD6</accession>
<dbReference type="Gene3D" id="3.40.50.300">
    <property type="entry name" value="P-loop containing nucleotide triphosphate hydrolases"/>
    <property type="match status" value="1"/>
</dbReference>
<dbReference type="RefSeq" id="WP_068386414.1">
    <property type="nucleotide sequence ID" value="NZ_LSZO01000005.1"/>
</dbReference>
<reference evidence="4 5" key="1">
    <citation type="submission" date="2016-02" db="EMBL/GenBank/DDBJ databases">
        <authorList>
            <person name="Wen L."/>
            <person name="He K."/>
            <person name="Yang H."/>
        </authorList>
    </citation>
    <scope>NUCLEOTIDE SEQUENCE [LARGE SCALE GENOMIC DNA]</scope>
    <source>
        <strain evidence="4 5">CV58</strain>
    </source>
</reference>
<sequence>MTPLERYQADLTRDDFFHDSAQENAVRHLQRLYDDLLRAGHTHGRLLSRLLPRKKNQAPVKGLYFWGGVGRGKTYLVDTFFDALPFEQKMRTHFHRFMKRVHEELTALKGEKNPLTLIARRFAKEARVICFDEFFVSDITDAMILATLLDELFKNGVTLVATSNIAPDGLYRDGLQRARFLPAIELLKNHTDIVNVDSGIDYRLRALEQAELFYCPLDAGAYTSLQNSFESLRTDACQTQENQTIMIEGRAIHVVRMCKDVAWFEFRELCDGPRSQNDYIELGKIFHAVILANVEQMSADNDDIARRFINLVDEFYDRNVKLILSAEVELKDLYRGGKLNFEFQRTLSRLLEMQSHEFLCRPHKP</sequence>
<dbReference type="EMBL" id="LSZO01000005">
    <property type="protein sequence ID" value="KXU39441.1"/>
    <property type="molecule type" value="Genomic_DNA"/>
</dbReference>
<keyword evidence="3" id="KW-0963">Cytoplasm</keyword>
<dbReference type="OrthoDB" id="9774491at2"/>
<dbReference type="GO" id="GO:0005524">
    <property type="term" value="F:ATP binding"/>
    <property type="evidence" value="ECO:0007669"/>
    <property type="project" value="UniProtKB-UniRule"/>
</dbReference>
<dbReference type="NCBIfam" id="NF040713">
    <property type="entry name" value="ZapE"/>
    <property type="match status" value="1"/>
</dbReference>
<dbReference type="PANTHER" id="PTHR12169:SF6">
    <property type="entry name" value="AFG1-LIKE ATPASE"/>
    <property type="match status" value="1"/>
</dbReference>
<keyword evidence="3" id="KW-0378">Hydrolase</keyword>
<comment type="similarity">
    <text evidence="3">Belongs to the AFG1 ATPase family. ZapE subfamily.</text>
</comment>
<evidence type="ECO:0000256" key="1">
    <source>
        <dbReference type="ARBA" id="ARBA00022741"/>
    </source>
</evidence>
<comment type="subunit">
    <text evidence="3">Interacts with FtsZ.</text>
</comment>
<comment type="function">
    <text evidence="3">Reduces the stability of FtsZ polymers in the presence of ATP.</text>
</comment>